<dbReference type="Proteomes" id="UP001061298">
    <property type="component" value="Plasmid punmamed2"/>
</dbReference>
<accession>A0ABY6EHU9</accession>
<sequence length="138" mass="14578">MGTWGTGPFDSDVAADFVDELEGLTHLQLINVLERAFQRVASSGARVDGGDGAEAIAAGAVVASTLQDSPIVIDSDEGPREPLLKLPASFRASAGLALNRVLQDGAEVAMRWVDSADADRWRQGVQQILQALKAPTDH</sequence>
<dbReference type="InterPro" id="IPR025355">
    <property type="entry name" value="DUF4259"/>
</dbReference>
<protein>
    <submittedName>
        <fullName evidence="1">DUF4259 domain-containing protein</fullName>
    </submittedName>
</protein>
<name>A0ABY6EHU9_9ACTN</name>
<organism evidence="1 2">
    <name type="scientific">Streptomyces cynarae</name>
    <dbReference type="NCBI Taxonomy" id="2981134"/>
    <lineage>
        <taxon>Bacteria</taxon>
        <taxon>Bacillati</taxon>
        <taxon>Actinomycetota</taxon>
        <taxon>Actinomycetes</taxon>
        <taxon>Kitasatosporales</taxon>
        <taxon>Streptomycetaceae</taxon>
        <taxon>Streptomyces</taxon>
    </lineage>
</organism>
<dbReference type="Pfam" id="PF14078">
    <property type="entry name" value="DUF4259"/>
    <property type="match status" value="1"/>
</dbReference>
<proteinExistence type="predicted"/>
<geneLocation type="plasmid" evidence="1 2">
    <name>punmamed2</name>
</geneLocation>
<evidence type="ECO:0000313" key="2">
    <source>
        <dbReference type="Proteomes" id="UP001061298"/>
    </source>
</evidence>
<dbReference type="EMBL" id="CP106794">
    <property type="protein sequence ID" value="UXY24891.1"/>
    <property type="molecule type" value="Genomic_DNA"/>
</dbReference>
<dbReference type="RefSeq" id="WP_263235117.1">
    <property type="nucleotide sequence ID" value="NZ_CP106794.1"/>
</dbReference>
<reference evidence="1" key="1">
    <citation type="submission" date="2022-10" db="EMBL/GenBank/DDBJ databases">
        <authorList>
            <person name="Mo P."/>
        </authorList>
    </citation>
    <scope>NUCLEOTIDE SEQUENCE</scope>
    <source>
        <strain evidence="1">HUAS 13-4</strain>
        <plasmid evidence="1">punmamed2</plasmid>
    </source>
</reference>
<gene>
    <name evidence="1" type="ORF">N8I84_41320</name>
</gene>
<evidence type="ECO:0000313" key="1">
    <source>
        <dbReference type="EMBL" id="UXY24891.1"/>
    </source>
</evidence>
<keyword evidence="2" id="KW-1185">Reference proteome</keyword>
<keyword evidence="1" id="KW-0614">Plasmid</keyword>